<name>A0A485M654_9ZZZZ</name>
<evidence type="ECO:0000256" key="1">
    <source>
        <dbReference type="SAM" id="Phobius"/>
    </source>
</evidence>
<proteinExistence type="predicted"/>
<reference evidence="2" key="1">
    <citation type="submission" date="2019-03" db="EMBL/GenBank/DDBJ databases">
        <authorList>
            <person name="Hao L."/>
        </authorList>
    </citation>
    <scope>NUCLEOTIDE SEQUENCE</scope>
</reference>
<dbReference type="Pfam" id="PF09527">
    <property type="entry name" value="ATPase_gene1"/>
    <property type="match status" value="1"/>
</dbReference>
<protein>
    <submittedName>
        <fullName evidence="2">F0F1-ATPase subunit, Ca2+/Mg2+ transporter</fullName>
    </submittedName>
</protein>
<keyword evidence="1" id="KW-1133">Transmembrane helix</keyword>
<accession>A0A485M654</accession>
<keyword evidence="1" id="KW-0472">Membrane</keyword>
<dbReference type="AlphaFoldDB" id="A0A485M654"/>
<sequence>MKKTKRFKIPRALANRLTRISAYSIVLVAMTFLGLYTGLWLDKITGMAPNFTFLLLILGIVLGFKGFIREVMIERRKRV</sequence>
<feature type="transmembrane region" description="Helical" evidence="1">
    <location>
        <begin position="20"/>
        <end position="41"/>
    </location>
</feature>
<evidence type="ECO:0000313" key="2">
    <source>
        <dbReference type="EMBL" id="VFU17992.1"/>
    </source>
</evidence>
<keyword evidence="1" id="KW-0812">Transmembrane</keyword>
<feature type="transmembrane region" description="Helical" evidence="1">
    <location>
        <begin position="47"/>
        <end position="68"/>
    </location>
</feature>
<dbReference type="InterPro" id="IPR032820">
    <property type="entry name" value="ATPase_put"/>
</dbReference>
<dbReference type="EMBL" id="CAADRM010000142">
    <property type="protein sequence ID" value="VFU17992.1"/>
    <property type="molecule type" value="Genomic_DNA"/>
</dbReference>
<gene>
    <name evidence="2" type="ORF">SCFA_750058</name>
</gene>
<organism evidence="2">
    <name type="scientific">anaerobic digester metagenome</name>
    <dbReference type="NCBI Taxonomy" id="1263854"/>
    <lineage>
        <taxon>unclassified sequences</taxon>
        <taxon>metagenomes</taxon>
        <taxon>ecological metagenomes</taxon>
    </lineage>
</organism>